<feature type="transmembrane region" description="Helical" evidence="8">
    <location>
        <begin position="362"/>
        <end position="381"/>
    </location>
</feature>
<evidence type="ECO:0000313" key="10">
    <source>
        <dbReference type="Proteomes" id="UP000253934"/>
    </source>
</evidence>
<evidence type="ECO:0000256" key="3">
    <source>
        <dbReference type="ARBA" id="ARBA00022679"/>
    </source>
</evidence>
<feature type="transmembrane region" description="Helical" evidence="8">
    <location>
        <begin position="190"/>
        <end position="211"/>
    </location>
</feature>
<dbReference type="InterPro" id="IPR018584">
    <property type="entry name" value="GT87"/>
</dbReference>
<keyword evidence="6 8" id="KW-0472">Membrane</keyword>
<feature type="transmembrane region" description="Helical" evidence="8">
    <location>
        <begin position="73"/>
        <end position="96"/>
    </location>
</feature>
<evidence type="ECO:0000256" key="1">
    <source>
        <dbReference type="ARBA" id="ARBA00004651"/>
    </source>
</evidence>
<evidence type="ECO:0000256" key="2">
    <source>
        <dbReference type="ARBA" id="ARBA00022475"/>
    </source>
</evidence>
<feature type="transmembrane region" description="Helical" evidence="8">
    <location>
        <begin position="303"/>
        <end position="319"/>
    </location>
</feature>
<keyword evidence="10" id="KW-1185">Reference proteome</keyword>
<dbReference type="GO" id="GO:0016758">
    <property type="term" value="F:hexosyltransferase activity"/>
    <property type="evidence" value="ECO:0007669"/>
    <property type="project" value="InterPro"/>
</dbReference>
<evidence type="ECO:0000256" key="5">
    <source>
        <dbReference type="ARBA" id="ARBA00022989"/>
    </source>
</evidence>
<gene>
    <name evidence="9" type="ORF">DCC88_02415</name>
</gene>
<keyword evidence="3" id="KW-0808">Transferase</keyword>
<evidence type="ECO:0000256" key="6">
    <source>
        <dbReference type="ARBA" id="ARBA00023136"/>
    </source>
</evidence>
<dbReference type="EMBL" id="QOVW01000015">
    <property type="protein sequence ID" value="RDB36966.1"/>
    <property type="molecule type" value="Genomic_DNA"/>
</dbReference>
<feature type="transmembrane region" description="Helical" evidence="8">
    <location>
        <begin position="156"/>
        <end position="178"/>
    </location>
</feature>
<evidence type="ECO:0000256" key="7">
    <source>
        <dbReference type="ARBA" id="ARBA00024033"/>
    </source>
</evidence>
<keyword evidence="2" id="KW-1003">Cell membrane</keyword>
<sequence length="396" mass="46635">MKKDTFSKFNIKKMLLIYILVILIISLIKIFVSDSSANNYYIFLHSLNHTLLQQNLYIHYNNEYFDLYKYSPLFPLIMFPFLLFNLKIGAILWNLFNALMLFKSITMFKISERKKVIVLAIILPEIINNANNFQSNALLAALFVMCYHLLEKNKLFLFSAASSFLLVFKIYGFFVAYNLIFKNVKTIFKFLLYTSFSLILLSLCIISISSYDYFISQFLSYFHLLKIETSSYGMSLIAVSNNFLNLNIHSMYYQVFGLILFSILIFKKIYLSNFKNNLLEHEKIDLLILALIFIVIFNQKTESPTIIIGALGVSIYLAYYKEYQIFKSWVFWLKMLVTSLSSTDIVPKIIKINYLEPYNVKVIPLIIFFFYFYCVVLNKNYKQIECYNNFKKIKAA</sequence>
<keyword evidence="4 8" id="KW-0812">Transmembrane</keyword>
<keyword evidence="5 8" id="KW-1133">Transmembrane helix</keyword>
<comment type="caution">
    <text evidence="9">The sequence shown here is derived from an EMBL/GenBank/DDBJ whole genome shotgun (WGS) entry which is preliminary data.</text>
</comment>
<evidence type="ECO:0000313" key="9">
    <source>
        <dbReference type="EMBL" id="RDB36966.1"/>
    </source>
</evidence>
<dbReference type="GO" id="GO:0005886">
    <property type="term" value="C:plasma membrane"/>
    <property type="evidence" value="ECO:0007669"/>
    <property type="project" value="UniProtKB-SubCell"/>
</dbReference>
<reference evidence="9" key="1">
    <citation type="submission" date="2018-04" db="EMBL/GenBank/DDBJ databases">
        <title>Draft genome sequence of the Candidatus Spirobacillus cienkowskii, a pathogen of freshwater Daphnia species, reconstructed from hemolymph metagenomic reads.</title>
        <authorList>
            <person name="Bresciani L."/>
            <person name="Lemos L.N."/>
            <person name="Wale N."/>
            <person name="Lin J.Y."/>
            <person name="Fernandes G.R."/>
            <person name="Duffy M.A."/>
            <person name="Rodrigues J.M."/>
        </authorList>
    </citation>
    <scope>NUCLEOTIDE SEQUENCE [LARGE SCALE GENOMIC DNA]</scope>
    <source>
        <strain evidence="9">Binning01</strain>
    </source>
</reference>
<dbReference type="AlphaFoldDB" id="A0A369L0K1"/>
<feature type="transmembrane region" description="Helical" evidence="8">
    <location>
        <begin position="251"/>
        <end position="270"/>
    </location>
</feature>
<comment type="subcellular location">
    <subcellularLocation>
        <location evidence="1">Cell membrane</location>
        <topology evidence="1">Multi-pass membrane protein</topology>
    </subcellularLocation>
</comment>
<accession>A0A369L0K1</accession>
<feature type="transmembrane region" description="Helical" evidence="8">
    <location>
        <begin position="117"/>
        <end position="150"/>
    </location>
</feature>
<comment type="similarity">
    <text evidence="7">Belongs to the glycosyltransferase 87 family.</text>
</comment>
<feature type="transmembrane region" description="Helical" evidence="8">
    <location>
        <begin position="15"/>
        <end position="32"/>
    </location>
</feature>
<proteinExistence type="inferred from homology"/>
<name>A0A369L0K1_9BACT</name>
<dbReference type="Pfam" id="PF09594">
    <property type="entry name" value="GT87"/>
    <property type="match status" value="1"/>
</dbReference>
<dbReference type="Proteomes" id="UP000253934">
    <property type="component" value="Unassembled WGS sequence"/>
</dbReference>
<evidence type="ECO:0000256" key="4">
    <source>
        <dbReference type="ARBA" id="ARBA00022692"/>
    </source>
</evidence>
<organism evidence="9 10">
    <name type="scientific">Spirobacillus cienkowskii</name>
    <dbReference type="NCBI Taxonomy" id="495820"/>
    <lineage>
        <taxon>Bacteria</taxon>
        <taxon>Pseudomonadati</taxon>
        <taxon>Bdellovibrionota</taxon>
        <taxon>Oligoflexia</taxon>
        <taxon>Silvanigrellales</taxon>
        <taxon>Spirobacillus</taxon>
    </lineage>
</organism>
<protein>
    <submittedName>
        <fullName evidence="9">DUF2029 domain-containing protein</fullName>
    </submittedName>
</protein>
<evidence type="ECO:0000256" key="8">
    <source>
        <dbReference type="SAM" id="Phobius"/>
    </source>
</evidence>